<dbReference type="Proteomes" id="UP000625711">
    <property type="component" value="Unassembled WGS sequence"/>
</dbReference>
<proteinExistence type="predicted"/>
<gene>
    <name evidence="1" type="ORF">GWI33_019547</name>
</gene>
<organism evidence="1 2">
    <name type="scientific">Rhynchophorus ferrugineus</name>
    <name type="common">Red palm weevil</name>
    <name type="synonym">Curculio ferrugineus</name>
    <dbReference type="NCBI Taxonomy" id="354439"/>
    <lineage>
        <taxon>Eukaryota</taxon>
        <taxon>Metazoa</taxon>
        <taxon>Ecdysozoa</taxon>
        <taxon>Arthropoda</taxon>
        <taxon>Hexapoda</taxon>
        <taxon>Insecta</taxon>
        <taxon>Pterygota</taxon>
        <taxon>Neoptera</taxon>
        <taxon>Endopterygota</taxon>
        <taxon>Coleoptera</taxon>
        <taxon>Polyphaga</taxon>
        <taxon>Cucujiformia</taxon>
        <taxon>Curculionidae</taxon>
        <taxon>Dryophthorinae</taxon>
        <taxon>Rhynchophorus</taxon>
    </lineage>
</organism>
<reference evidence="1" key="1">
    <citation type="submission" date="2020-08" db="EMBL/GenBank/DDBJ databases">
        <title>Genome sequencing and assembly of the red palm weevil Rhynchophorus ferrugineus.</title>
        <authorList>
            <person name="Dias G.B."/>
            <person name="Bergman C.M."/>
            <person name="Manee M."/>
        </authorList>
    </citation>
    <scope>NUCLEOTIDE SEQUENCE</scope>
    <source>
        <strain evidence="1">AA-2017</strain>
        <tissue evidence="1">Whole larva</tissue>
    </source>
</reference>
<keyword evidence="2" id="KW-1185">Reference proteome</keyword>
<dbReference type="AlphaFoldDB" id="A0A834HTM0"/>
<evidence type="ECO:0000313" key="1">
    <source>
        <dbReference type="EMBL" id="KAF7267218.1"/>
    </source>
</evidence>
<comment type="caution">
    <text evidence="1">The sequence shown here is derived from an EMBL/GenBank/DDBJ whole genome shotgun (WGS) entry which is preliminary data.</text>
</comment>
<evidence type="ECO:0000313" key="2">
    <source>
        <dbReference type="Proteomes" id="UP000625711"/>
    </source>
</evidence>
<name>A0A834HTM0_RHYFE</name>
<sequence length="166" mass="18883">MKKVRETKQKGTRLLESVCSIPLVLTSETKRQAAAINKKEHETPKTTFDNYAVSQHCTVAENTFVFRGWSRRNLPERDCVVRNAARRDFGERRNISGLRVDGERNEGAFFPPDGRPNATRATRDDCKLVERTSSGFSVYSVALLFSEKLGRTSTFDSLLLRRTRPT</sequence>
<dbReference type="EMBL" id="JAACXV010014451">
    <property type="protein sequence ID" value="KAF7267218.1"/>
    <property type="molecule type" value="Genomic_DNA"/>
</dbReference>
<protein>
    <submittedName>
        <fullName evidence="1">Uncharacterized protein</fullName>
    </submittedName>
</protein>
<accession>A0A834HTM0</accession>